<feature type="domain" description="PIN" evidence="1">
    <location>
        <begin position="6"/>
        <end position="125"/>
    </location>
</feature>
<sequence length="152" mass="17434">MTAKTFVDSNILLYVYDHAAGWKQEICKQVVQDLWRQRCGVISTQVMQEFYNNATRKLRKPMTYETARAELKLYEAWEVVQVDPSLIQIASNIQEMVRLSFWDSLIVAAAQRANASVLLSEDLNHGQVIGGVRIHNPLLNQVQEEGGRYLHD</sequence>
<protein>
    <submittedName>
        <fullName evidence="2">PIN domain-containing protein</fullName>
    </submittedName>
</protein>
<dbReference type="SUPFAM" id="SSF88723">
    <property type="entry name" value="PIN domain-like"/>
    <property type="match status" value="1"/>
</dbReference>
<dbReference type="InterPro" id="IPR029060">
    <property type="entry name" value="PIN-like_dom_sf"/>
</dbReference>
<accession>A0A975F991</accession>
<dbReference type="Proteomes" id="UP000672009">
    <property type="component" value="Chromosome"/>
</dbReference>
<evidence type="ECO:0000313" key="2">
    <source>
        <dbReference type="EMBL" id="QTR53597.1"/>
    </source>
</evidence>
<dbReference type="CDD" id="cd18692">
    <property type="entry name" value="PIN_VapC-like"/>
    <property type="match status" value="1"/>
</dbReference>
<gene>
    <name evidence="2" type="ORF">J9260_00455</name>
</gene>
<dbReference type="Pfam" id="PF01850">
    <property type="entry name" value="PIN"/>
    <property type="match status" value="1"/>
</dbReference>
<dbReference type="Gene3D" id="3.40.50.1010">
    <property type="entry name" value="5'-nuclease"/>
    <property type="match status" value="1"/>
</dbReference>
<reference evidence="2" key="1">
    <citation type="submission" date="2021-04" db="EMBL/GenBank/DDBJ databases">
        <title>Genomics, taxonomy and metabolism of representatives of sulfur bacteria of the genus Thiothrix: Thiothrix fructosivorans QT, Thiothrix unzii A1T and three new species, Thiothrix subterranea sp. nov., Thiothrix litoralis sp. nov. and 'Candidatus Thiothrix anitrata' sp. nov.</title>
        <authorList>
            <person name="Ravin N.V."/>
            <person name="Smolyakov D."/>
            <person name="Rudenko T.S."/>
            <person name="Mardanov A.V."/>
            <person name="Beletsky A.V."/>
            <person name="Markov N.D."/>
            <person name="Fomenkov A.I."/>
            <person name="Roberts R.J."/>
            <person name="Karnachuk O.V."/>
            <person name="Novikov A."/>
            <person name="Grabovich M.Y."/>
        </authorList>
    </citation>
    <scope>NUCLEOTIDE SEQUENCE</scope>
    <source>
        <strain evidence="2">A1</strain>
    </source>
</reference>
<dbReference type="AlphaFoldDB" id="A0A975F991"/>
<dbReference type="EMBL" id="CP072793">
    <property type="protein sequence ID" value="QTR53597.1"/>
    <property type="molecule type" value="Genomic_DNA"/>
</dbReference>
<name>A0A975F991_9GAMM</name>
<organism evidence="2 3">
    <name type="scientific">Thiothrix unzii</name>
    <dbReference type="NCBI Taxonomy" id="111769"/>
    <lineage>
        <taxon>Bacteria</taxon>
        <taxon>Pseudomonadati</taxon>
        <taxon>Pseudomonadota</taxon>
        <taxon>Gammaproteobacteria</taxon>
        <taxon>Thiotrichales</taxon>
        <taxon>Thiotrichaceae</taxon>
        <taxon>Thiothrix</taxon>
    </lineage>
</organism>
<dbReference type="KEGG" id="tun:J9260_00455"/>
<evidence type="ECO:0000259" key="1">
    <source>
        <dbReference type="Pfam" id="PF01850"/>
    </source>
</evidence>
<proteinExistence type="predicted"/>
<dbReference type="RefSeq" id="WP_210219113.1">
    <property type="nucleotide sequence ID" value="NZ_CP072793.1"/>
</dbReference>
<dbReference type="InterPro" id="IPR002716">
    <property type="entry name" value="PIN_dom"/>
</dbReference>
<keyword evidence="3" id="KW-1185">Reference proteome</keyword>
<evidence type="ECO:0000313" key="3">
    <source>
        <dbReference type="Proteomes" id="UP000672009"/>
    </source>
</evidence>